<protein>
    <recommendedName>
        <fullName evidence="3">Right-handed parallel beta-helix repeat-containing protein</fullName>
    </recommendedName>
</protein>
<evidence type="ECO:0008006" key="3">
    <source>
        <dbReference type="Google" id="ProtNLM"/>
    </source>
</evidence>
<name>A0ABX7CTB0_SPHMU</name>
<accession>A0ABX7CTB0</accession>
<evidence type="ECO:0000313" key="2">
    <source>
        <dbReference type="Proteomes" id="UP000595498"/>
    </source>
</evidence>
<dbReference type="EMBL" id="CP068224">
    <property type="protein sequence ID" value="QQT55316.1"/>
    <property type="molecule type" value="Genomic_DNA"/>
</dbReference>
<organism evidence="1 2">
    <name type="scientific">Sphingobacterium multivorum</name>
    <dbReference type="NCBI Taxonomy" id="28454"/>
    <lineage>
        <taxon>Bacteria</taxon>
        <taxon>Pseudomonadati</taxon>
        <taxon>Bacteroidota</taxon>
        <taxon>Sphingobacteriia</taxon>
        <taxon>Sphingobacteriales</taxon>
        <taxon>Sphingobacteriaceae</taxon>
        <taxon>Sphingobacterium</taxon>
    </lineage>
</organism>
<proteinExistence type="predicted"/>
<dbReference type="SMART" id="SM00710">
    <property type="entry name" value="PbH1"/>
    <property type="match status" value="6"/>
</dbReference>
<dbReference type="InterPro" id="IPR012334">
    <property type="entry name" value="Pectin_lyas_fold"/>
</dbReference>
<keyword evidence="2" id="KW-1185">Reference proteome</keyword>
<dbReference type="InterPro" id="IPR006626">
    <property type="entry name" value="PbH1"/>
</dbReference>
<dbReference type="Gene3D" id="2.160.20.10">
    <property type="entry name" value="Single-stranded right-handed beta-helix, Pectin lyase-like"/>
    <property type="match status" value="1"/>
</dbReference>
<dbReference type="InterPro" id="IPR011050">
    <property type="entry name" value="Pectin_lyase_fold/virulence"/>
</dbReference>
<evidence type="ECO:0000313" key="1">
    <source>
        <dbReference type="EMBL" id="QQT55316.1"/>
    </source>
</evidence>
<reference evidence="1 2" key="1">
    <citation type="submission" date="2021-01" db="EMBL/GenBank/DDBJ databases">
        <title>FDA dAtabase for Regulatory Grade micrObial Sequences (FDA-ARGOS): Supporting development and validation of Infectious Disease Dx tests.</title>
        <authorList>
            <person name="Sproer C."/>
            <person name="Gronow S."/>
            <person name="Severitt S."/>
            <person name="Schroder I."/>
            <person name="Tallon L."/>
            <person name="Sadzewicz L."/>
            <person name="Zhao X."/>
            <person name="Boylan J."/>
            <person name="Ott S."/>
            <person name="Bowen H."/>
            <person name="Vavikolanu K."/>
            <person name="Mehta A."/>
            <person name="Aluvathingal J."/>
            <person name="Nadendla S."/>
            <person name="Lowell S."/>
            <person name="Myers T."/>
            <person name="Yan Y."/>
            <person name="Sichtig H."/>
        </authorList>
    </citation>
    <scope>NUCLEOTIDE SEQUENCE [LARGE SCALE GENOMIC DNA]</scope>
    <source>
        <strain evidence="1 2">FDAARGOS_1141</strain>
    </source>
</reference>
<dbReference type="SUPFAM" id="SSF51126">
    <property type="entry name" value="Pectin lyase-like"/>
    <property type="match status" value="1"/>
</dbReference>
<gene>
    <name evidence="1" type="ORF">I6I98_08700</name>
</gene>
<sequence>MANQFLVKETMQLMENLSATEIDGLTGDDALYAGVQLLGYYEKGDTPAPIIYYVNNEETRLDDGGSIVTVGTTKLVHSFETIIDVRYFGLRSGLGYINDPQLVNNIFINNAGKCILFDYDTDFTMDMGTYWDNGTIKVVSNTNIIINGVIRHRPSTNSNASMFLVRNAVNVSFEGIGKLIGYKHKRPVLGLNLYYKHFNRFNGVYQLGDYVTINSFGYKVIQLGQMDKDPNATSTSVIGAIFMLGTPSNSSEEIKFMKLELIEKNLGEWGHGIYIFSSSNVSISGLTLSEFWGDGSTVGGEEDQGKDKPSEVVKYKNVQFVDNRRQGISLVNCRTIEVDHCVFSQTYGTLPMAGIDIEPNPDKDNKIKVGKVVDVKITNSIFTDNYQALAMFNPFKLETSRIDNIYLENNEMHGNLISNLVVTRAGKVTVEGLRSYPTKVGNYSGDISVCAASFDMGNSYIESDANYSTVQTNLHAINLGNTFADLSLMKRFWISDSELRGLNGSSQNFLNLPFACPDLEIKFNHARVIDVGTCTIATGGTVTQLKSLAFENCYFKGYAGYLGSKTIAMEKLNYINNTFDLTSRPNVVNESLINIPVGCQVSNIVGNTFNGLELVGIQSDNSLITVRNTGAGVRANILQNTFKNIGKVSSPIIETFGGNSTPTFVIDSNSFIDCYVNNYFRVNRSNHGFHFIAKNICTRASAEDAINILGSAFATGFRLFINMNVLQLAANKYIVSPLLYSGNIVLQANTVNHLFRYKNEDVLGNATDLIKGVVNQTAVTPDSALPPGATYGQSEVQGILSELRDLKAKLRAAGILAT</sequence>
<dbReference type="Proteomes" id="UP000595498">
    <property type="component" value="Chromosome"/>
</dbReference>